<dbReference type="InterPro" id="IPR011990">
    <property type="entry name" value="TPR-like_helical_dom_sf"/>
</dbReference>
<dbReference type="AlphaFoldDB" id="A0AAN6QYM2"/>
<dbReference type="Gene3D" id="1.25.40.10">
    <property type="entry name" value="Tetratricopeptide repeat domain"/>
    <property type="match status" value="1"/>
</dbReference>
<accession>A0AAN6QYM2</accession>
<keyword evidence="2" id="KW-1185">Reference proteome</keyword>
<sequence>MTRLLVALQDGVERVVNAAALQWKRAELQRDVFNQTTYSQLRELWFRGQSESDAAPNSEALKRWFGVGNSPQEKEALDEECRAIAGPALSTISPSHLVLPAFTGYAADLANANTIAAPFLDEVNRARQEDEAEGAKTLLSLVLLLDQMPRNLFRRHEDLPIIYRHYDRLAWTLVRSILASNQILIEHSSLKSRTYWSWFLLPLMHSEDLPSHELAQQLERRWRERANEPSEGPVAEFARNYAGSARQHVETIERFGRYPHRNGCLGRESTGEEERYLETADTFGVTQKAGSFVKDEL</sequence>
<name>A0AAN6QYM2_9PEZI</name>
<protein>
    <recommendedName>
        <fullName evidence="3">DUF924-domain-containing protein</fullName>
    </recommendedName>
</protein>
<dbReference type="InterPro" id="IPR010323">
    <property type="entry name" value="DUF924"/>
</dbReference>
<dbReference type="EMBL" id="JAUJLE010000026">
    <property type="protein sequence ID" value="KAK1004077.1"/>
    <property type="molecule type" value="Genomic_DNA"/>
</dbReference>
<gene>
    <name evidence="1" type="ORF">LTR91_004523</name>
</gene>
<evidence type="ECO:0008006" key="3">
    <source>
        <dbReference type="Google" id="ProtNLM"/>
    </source>
</evidence>
<reference evidence="1" key="1">
    <citation type="submission" date="2023-06" db="EMBL/GenBank/DDBJ databases">
        <title>Black Yeasts Isolated from many extreme environments.</title>
        <authorList>
            <person name="Coleine C."/>
            <person name="Stajich J.E."/>
            <person name="Selbmann L."/>
        </authorList>
    </citation>
    <scope>NUCLEOTIDE SEQUENCE</scope>
    <source>
        <strain evidence="1">CCFEE 5200</strain>
    </source>
</reference>
<organism evidence="1 2">
    <name type="scientific">Friedmanniomyces endolithicus</name>
    <dbReference type="NCBI Taxonomy" id="329885"/>
    <lineage>
        <taxon>Eukaryota</taxon>
        <taxon>Fungi</taxon>
        <taxon>Dikarya</taxon>
        <taxon>Ascomycota</taxon>
        <taxon>Pezizomycotina</taxon>
        <taxon>Dothideomycetes</taxon>
        <taxon>Dothideomycetidae</taxon>
        <taxon>Mycosphaerellales</taxon>
        <taxon>Teratosphaeriaceae</taxon>
        <taxon>Friedmanniomyces</taxon>
    </lineage>
</organism>
<dbReference type="Gene3D" id="1.20.58.320">
    <property type="entry name" value="TPR-like"/>
    <property type="match status" value="1"/>
</dbReference>
<dbReference type="Pfam" id="PF06041">
    <property type="entry name" value="DUF924"/>
    <property type="match status" value="1"/>
</dbReference>
<dbReference type="Proteomes" id="UP001175353">
    <property type="component" value="Unassembled WGS sequence"/>
</dbReference>
<evidence type="ECO:0000313" key="1">
    <source>
        <dbReference type="EMBL" id="KAK1004077.1"/>
    </source>
</evidence>
<comment type="caution">
    <text evidence="1">The sequence shown here is derived from an EMBL/GenBank/DDBJ whole genome shotgun (WGS) entry which is preliminary data.</text>
</comment>
<proteinExistence type="predicted"/>
<evidence type="ECO:0000313" key="2">
    <source>
        <dbReference type="Proteomes" id="UP001175353"/>
    </source>
</evidence>
<dbReference type="SUPFAM" id="SSF48452">
    <property type="entry name" value="TPR-like"/>
    <property type="match status" value="1"/>
</dbReference>